<reference evidence="2" key="1">
    <citation type="submission" date="2016-03" db="EMBL/GenBank/DDBJ databases">
        <title>Mechanisms controlling the formation of the plant cell surface in tip-growing cells are functionally conserved among land plants.</title>
        <authorList>
            <person name="Honkanen S."/>
            <person name="Jones V.A."/>
            <person name="Morieri G."/>
            <person name="Champion C."/>
            <person name="Hetherington A.J."/>
            <person name="Kelly S."/>
            <person name="Saint-Marcoux D."/>
            <person name="Proust H."/>
            <person name="Prescott H."/>
            <person name="Dolan L."/>
        </authorList>
    </citation>
    <scope>NUCLEOTIDE SEQUENCE [LARGE SCALE GENOMIC DNA]</scope>
    <source>
        <tissue evidence="2">Whole gametophyte</tissue>
    </source>
</reference>
<dbReference type="EMBL" id="LVLJ01003179">
    <property type="protein sequence ID" value="OAE22462.1"/>
    <property type="molecule type" value="Genomic_DNA"/>
</dbReference>
<proteinExistence type="predicted"/>
<evidence type="ECO:0000313" key="3">
    <source>
        <dbReference type="Proteomes" id="UP000077202"/>
    </source>
</evidence>
<dbReference type="Proteomes" id="UP000077202">
    <property type="component" value="Unassembled WGS sequence"/>
</dbReference>
<protein>
    <submittedName>
        <fullName evidence="2">Uncharacterized protein</fullName>
    </submittedName>
</protein>
<keyword evidence="3" id="KW-1185">Reference proteome</keyword>
<gene>
    <name evidence="2" type="ORF">AXG93_3348s1200</name>
</gene>
<feature type="region of interest" description="Disordered" evidence="1">
    <location>
        <begin position="1"/>
        <end position="67"/>
    </location>
</feature>
<comment type="caution">
    <text evidence="2">The sequence shown here is derived from an EMBL/GenBank/DDBJ whole genome shotgun (WGS) entry which is preliminary data.</text>
</comment>
<sequence length="205" mass="23097">MKARRLILEADSSTESSAAASRGGFTPEAGAELNMMRKKEAPMQKDLQTSAVSPTPVVSSRATRKEKDKAIMTEEVPPGRDKVLPLVQYLDRKRGKYIGTTTNGSYVELVRNRIRATVAATSAATAKERQTQEIEVKYEVLRKRLAEEVEKRRYSEKTCQVLREDIENAKCATVDLRNRLEASRTAYKAESQRVDERMVASEKKE</sequence>
<feature type="compositionally biased region" description="Low complexity" evidence="1">
    <location>
        <begin position="49"/>
        <end position="61"/>
    </location>
</feature>
<dbReference type="AlphaFoldDB" id="A0A176VQ80"/>
<evidence type="ECO:0000256" key="1">
    <source>
        <dbReference type="SAM" id="MobiDB-lite"/>
    </source>
</evidence>
<feature type="compositionally biased region" description="Low complexity" evidence="1">
    <location>
        <begin position="9"/>
        <end position="21"/>
    </location>
</feature>
<evidence type="ECO:0000313" key="2">
    <source>
        <dbReference type="EMBL" id="OAE22462.1"/>
    </source>
</evidence>
<organism evidence="2 3">
    <name type="scientific">Marchantia polymorpha subsp. ruderalis</name>
    <dbReference type="NCBI Taxonomy" id="1480154"/>
    <lineage>
        <taxon>Eukaryota</taxon>
        <taxon>Viridiplantae</taxon>
        <taxon>Streptophyta</taxon>
        <taxon>Embryophyta</taxon>
        <taxon>Marchantiophyta</taxon>
        <taxon>Marchantiopsida</taxon>
        <taxon>Marchantiidae</taxon>
        <taxon>Marchantiales</taxon>
        <taxon>Marchantiaceae</taxon>
        <taxon>Marchantia</taxon>
    </lineage>
</organism>
<accession>A0A176VQ80</accession>
<name>A0A176VQ80_MARPO</name>